<dbReference type="Proteomes" id="UP000242474">
    <property type="component" value="Unassembled WGS sequence"/>
</dbReference>
<name>A0A2G5B915_COERN</name>
<dbReference type="OrthoDB" id="5592719at2759"/>
<evidence type="ECO:0000313" key="2">
    <source>
        <dbReference type="Proteomes" id="UP000242474"/>
    </source>
</evidence>
<dbReference type="Gene3D" id="3.30.70.270">
    <property type="match status" value="1"/>
</dbReference>
<organism evidence="1 2">
    <name type="scientific">Coemansia reversa (strain ATCC 12441 / NRRL 1564)</name>
    <dbReference type="NCBI Taxonomy" id="763665"/>
    <lineage>
        <taxon>Eukaryota</taxon>
        <taxon>Fungi</taxon>
        <taxon>Fungi incertae sedis</taxon>
        <taxon>Zoopagomycota</taxon>
        <taxon>Kickxellomycotina</taxon>
        <taxon>Kickxellomycetes</taxon>
        <taxon>Kickxellales</taxon>
        <taxon>Kickxellaceae</taxon>
        <taxon>Coemansia</taxon>
    </lineage>
</organism>
<accession>A0A2G5B915</accession>
<protein>
    <recommendedName>
        <fullName evidence="3">Reverse transcriptase domain-containing protein</fullName>
    </recommendedName>
</protein>
<keyword evidence="2" id="KW-1185">Reference proteome</keyword>
<sequence>MDMGASTLREYPSGCPPPAAIKPIKPPMREGAQLMFTVQHPISESAQKAREEFVELRIKYGIDEPTPAYAQMPVFTLPKPNTTARRVLLDDTTNNVLNMLHLGIHLATPQERVQFLRDAKRITSIDLASFFTTIRVTRINQLARHIKTLRSAGKHSI</sequence>
<evidence type="ECO:0000313" key="1">
    <source>
        <dbReference type="EMBL" id="PIA15506.1"/>
    </source>
</evidence>
<proteinExistence type="predicted"/>
<dbReference type="EMBL" id="KZ303506">
    <property type="protein sequence ID" value="PIA15506.1"/>
    <property type="molecule type" value="Genomic_DNA"/>
</dbReference>
<dbReference type="Gene3D" id="3.10.10.10">
    <property type="entry name" value="HIV Type 1 Reverse Transcriptase, subunit A, domain 1"/>
    <property type="match status" value="1"/>
</dbReference>
<dbReference type="SUPFAM" id="SSF56672">
    <property type="entry name" value="DNA/RNA polymerases"/>
    <property type="match status" value="1"/>
</dbReference>
<dbReference type="InterPro" id="IPR043502">
    <property type="entry name" value="DNA/RNA_pol_sf"/>
</dbReference>
<gene>
    <name evidence="1" type="ORF">COEREDRAFT_9218</name>
</gene>
<evidence type="ECO:0008006" key="3">
    <source>
        <dbReference type="Google" id="ProtNLM"/>
    </source>
</evidence>
<dbReference type="InterPro" id="IPR043128">
    <property type="entry name" value="Rev_trsase/Diguanyl_cyclase"/>
</dbReference>
<reference evidence="1 2" key="1">
    <citation type="journal article" date="2015" name="Genome Biol. Evol.">
        <title>Phylogenomic analyses indicate that early fungi evolved digesting cell walls of algal ancestors of land plants.</title>
        <authorList>
            <person name="Chang Y."/>
            <person name="Wang S."/>
            <person name="Sekimoto S."/>
            <person name="Aerts A.L."/>
            <person name="Choi C."/>
            <person name="Clum A."/>
            <person name="LaButti K.M."/>
            <person name="Lindquist E.A."/>
            <person name="Yee Ngan C."/>
            <person name="Ohm R.A."/>
            <person name="Salamov A.A."/>
            <person name="Grigoriev I.V."/>
            <person name="Spatafora J.W."/>
            <person name="Berbee M.L."/>
        </authorList>
    </citation>
    <scope>NUCLEOTIDE SEQUENCE [LARGE SCALE GENOMIC DNA]</scope>
    <source>
        <strain evidence="1 2">NRRL 1564</strain>
    </source>
</reference>
<dbReference type="AlphaFoldDB" id="A0A2G5B915"/>